<comment type="caution">
    <text evidence="1">The sequence shown here is derived from an EMBL/GenBank/DDBJ whole genome shotgun (WGS) entry which is preliminary data.</text>
</comment>
<proteinExistence type="predicted"/>
<reference evidence="1 2" key="1">
    <citation type="submission" date="2019-02" db="EMBL/GenBank/DDBJ databases">
        <title>Deep-cultivation of Planctomycetes and their phenomic and genomic characterization uncovers novel biology.</title>
        <authorList>
            <person name="Wiegand S."/>
            <person name="Jogler M."/>
            <person name="Boedeker C."/>
            <person name="Pinto D."/>
            <person name="Vollmers J."/>
            <person name="Rivas-Marin E."/>
            <person name="Kohn T."/>
            <person name="Peeters S.H."/>
            <person name="Heuer A."/>
            <person name="Rast P."/>
            <person name="Oberbeckmann S."/>
            <person name="Bunk B."/>
            <person name="Jeske O."/>
            <person name="Meyerdierks A."/>
            <person name="Storesund J.E."/>
            <person name="Kallscheuer N."/>
            <person name="Luecker S."/>
            <person name="Lage O.M."/>
            <person name="Pohl T."/>
            <person name="Merkel B.J."/>
            <person name="Hornburger P."/>
            <person name="Mueller R.-W."/>
            <person name="Bruemmer F."/>
            <person name="Labrenz M."/>
            <person name="Spormann A.M."/>
            <person name="Op Den Camp H."/>
            <person name="Overmann J."/>
            <person name="Amann R."/>
            <person name="Jetten M.S.M."/>
            <person name="Mascher T."/>
            <person name="Medema M.H."/>
            <person name="Devos D.P."/>
            <person name="Kaster A.-K."/>
            <person name="Ovreas L."/>
            <person name="Rohde M."/>
            <person name="Galperin M.Y."/>
            <person name="Jogler C."/>
        </authorList>
    </citation>
    <scope>NUCLEOTIDE SEQUENCE [LARGE SCALE GENOMIC DNA]</scope>
    <source>
        <strain evidence="1 2">Pla52n</strain>
    </source>
</reference>
<keyword evidence="2" id="KW-1185">Reference proteome</keyword>
<dbReference type="EMBL" id="SJPN01000001">
    <property type="protein sequence ID" value="TWU07512.1"/>
    <property type="molecule type" value="Genomic_DNA"/>
</dbReference>
<organism evidence="1 2">
    <name type="scientific">Stieleria varia</name>
    <dbReference type="NCBI Taxonomy" id="2528005"/>
    <lineage>
        <taxon>Bacteria</taxon>
        <taxon>Pseudomonadati</taxon>
        <taxon>Planctomycetota</taxon>
        <taxon>Planctomycetia</taxon>
        <taxon>Pirellulales</taxon>
        <taxon>Pirellulaceae</taxon>
        <taxon>Stieleria</taxon>
    </lineage>
</organism>
<dbReference type="RefSeq" id="WP_146517728.1">
    <property type="nucleotide sequence ID" value="NZ_CP151726.1"/>
</dbReference>
<accession>A0A5C6B7D8</accession>
<dbReference type="OrthoDB" id="4297007at2"/>
<name>A0A5C6B7D8_9BACT</name>
<evidence type="ECO:0008006" key="3">
    <source>
        <dbReference type="Google" id="ProtNLM"/>
    </source>
</evidence>
<protein>
    <recommendedName>
        <fullName evidence="3">DUF4303 domain-containing protein</fullName>
    </recommendedName>
</protein>
<dbReference type="Pfam" id="PF14136">
    <property type="entry name" value="DUF4303"/>
    <property type="match status" value="1"/>
</dbReference>
<sequence>MAVPTVGELTDAVVDAAALAFRELFATGETFYYCVLITTGEALPPCIAAWSHESLARSDKPELDRWHYADSPFLDFGAQHFARVRDLWLARPAMGEDNWTAEFELRLSALESAMRRLDSVGFFGSNEHRRNLMINVEVVPPDYTNTKRAIRLNPPESIAQWIADAAEPLDDGTVA</sequence>
<gene>
    <name evidence="1" type="ORF">Pla52n_00850</name>
</gene>
<evidence type="ECO:0000313" key="2">
    <source>
        <dbReference type="Proteomes" id="UP000320176"/>
    </source>
</evidence>
<evidence type="ECO:0000313" key="1">
    <source>
        <dbReference type="EMBL" id="TWU07512.1"/>
    </source>
</evidence>
<dbReference type="AlphaFoldDB" id="A0A5C6B7D8"/>
<dbReference type="Proteomes" id="UP000320176">
    <property type="component" value="Unassembled WGS sequence"/>
</dbReference>
<dbReference type="InterPro" id="IPR025409">
    <property type="entry name" value="DUF4303"/>
</dbReference>